<organism evidence="2 3">
    <name type="scientific">Hypsibius exemplaris</name>
    <name type="common">Freshwater tardigrade</name>
    <dbReference type="NCBI Taxonomy" id="2072580"/>
    <lineage>
        <taxon>Eukaryota</taxon>
        <taxon>Metazoa</taxon>
        <taxon>Ecdysozoa</taxon>
        <taxon>Tardigrada</taxon>
        <taxon>Eutardigrada</taxon>
        <taxon>Parachela</taxon>
        <taxon>Hypsibioidea</taxon>
        <taxon>Hypsibiidae</taxon>
        <taxon>Hypsibius</taxon>
    </lineage>
</organism>
<proteinExistence type="predicted"/>
<reference evidence="3" key="1">
    <citation type="submission" date="2017-01" db="EMBL/GenBank/DDBJ databases">
        <title>Comparative genomics of anhydrobiosis in the tardigrade Hypsibius dujardini.</title>
        <authorList>
            <person name="Yoshida Y."/>
            <person name="Koutsovoulos G."/>
            <person name="Laetsch D."/>
            <person name="Stevens L."/>
            <person name="Kumar S."/>
            <person name="Horikawa D."/>
            <person name="Ishino K."/>
            <person name="Komine S."/>
            <person name="Tomita M."/>
            <person name="Blaxter M."/>
            <person name="Arakawa K."/>
        </authorList>
    </citation>
    <scope>NUCLEOTIDE SEQUENCE [LARGE SCALE GENOMIC DNA]</scope>
    <source>
        <strain evidence="3">Z151</strain>
    </source>
</reference>
<gene>
    <name evidence="2" type="ORF">BV898_18834</name>
</gene>
<protein>
    <submittedName>
        <fullName evidence="2">Uncharacterized protein</fullName>
    </submittedName>
</protein>
<evidence type="ECO:0000313" key="2">
    <source>
        <dbReference type="EMBL" id="OWA54430.1"/>
    </source>
</evidence>
<sequence>MHIGPKKGSVDYYYYSYLIICIITVGLPGASTYLAVSLESWAICDQGFTKVPPKVCIMQRNTGDHVRLHPVVATSDGERVKFSRWLRMVRIYPGDRMFETILTKGTLEFRSFGAAAFSHH</sequence>
<accession>A0A9X6NI74</accession>
<comment type="caution">
    <text evidence="2">The sequence shown here is derived from an EMBL/GenBank/DDBJ whole genome shotgun (WGS) entry which is preliminary data.</text>
</comment>
<evidence type="ECO:0000256" key="1">
    <source>
        <dbReference type="SAM" id="Phobius"/>
    </source>
</evidence>
<dbReference type="EMBL" id="MTYJ01000405">
    <property type="protein sequence ID" value="OWA54430.1"/>
    <property type="molecule type" value="Genomic_DNA"/>
</dbReference>
<dbReference type="Proteomes" id="UP000192578">
    <property type="component" value="Unassembled WGS sequence"/>
</dbReference>
<keyword evidence="1" id="KW-1133">Transmembrane helix</keyword>
<feature type="transmembrane region" description="Helical" evidence="1">
    <location>
        <begin position="12"/>
        <end position="36"/>
    </location>
</feature>
<dbReference type="AlphaFoldDB" id="A0A9X6NI74"/>
<keyword evidence="3" id="KW-1185">Reference proteome</keyword>
<evidence type="ECO:0000313" key="3">
    <source>
        <dbReference type="Proteomes" id="UP000192578"/>
    </source>
</evidence>
<keyword evidence="1" id="KW-0472">Membrane</keyword>
<keyword evidence="1" id="KW-0812">Transmembrane</keyword>
<name>A0A9X6NI74_HYPEX</name>